<reference evidence="5" key="1">
    <citation type="journal article" date="2009" name="BMC Genomics">
        <title>The complete genome sequence of Staphylothermus marinus reveals differences in sulfur metabolism among heterotrophic Crenarchaeota.</title>
        <authorList>
            <person name="Anderson I.J."/>
            <person name="Dharmarajan L."/>
            <person name="Rodriguez J."/>
            <person name="Hooper S."/>
            <person name="Porat I."/>
            <person name="Ulrich L.E."/>
            <person name="Elkins J.G."/>
            <person name="Mavromatis K."/>
            <person name="Sun H."/>
            <person name="Land M."/>
            <person name="Lapidus A."/>
            <person name="Lucas S."/>
            <person name="Barry K."/>
            <person name="Huber H."/>
            <person name="Zhulin I.B."/>
            <person name="Whitman W.B."/>
            <person name="Mukhopadhyay B."/>
            <person name="Woese C."/>
            <person name="Bristow J."/>
            <person name="Kyrpides N."/>
        </authorList>
    </citation>
    <scope>NUCLEOTIDE SEQUENCE [LARGE SCALE GENOMIC DNA]</scope>
    <source>
        <strain evidence="5">ATCC 43588 / DSM 3639 / JCM 9404 / F1</strain>
    </source>
</reference>
<dbReference type="GO" id="GO:0004521">
    <property type="term" value="F:RNA endonuclease activity"/>
    <property type="evidence" value="ECO:0007669"/>
    <property type="project" value="TreeGrafter"/>
</dbReference>
<dbReference type="Gene3D" id="3.60.15.10">
    <property type="entry name" value="Ribonuclease Z/Hydroxyacylglutathione hydrolase-like"/>
    <property type="match status" value="1"/>
</dbReference>
<dbReference type="HOGENOM" id="CLU_050517_0_0_2"/>
<dbReference type="SMART" id="SM00849">
    <property type="entry name" value="Lactamase_B"/>
    <property type="match status" value="1"/>
</dbReference>
<dbReference type="RefSeq" id="WP_011838775.1">
    <property type="nucleotide sequence ID" value="NC_009033.1"/>
</dbReference>
<accession>A3DLS4</accession>
<dbReference type="eggNOG" id="arCOG00545">
    <property type="taxonomic scope" value="Archaea"/>
</dbReference>
<name>A3DLS4_STAMF</name>
<dbReference type="InterPro" id="IPR001279">
    <property type="entry name" value="Metallo-B-lactamas"/>
</dbReference>
<dbReference type="InterPro" id="IPR036866">
    <property type="entry name" value="RibonucZ/Hydroxyglut_hydro"/>
</dbReference>
<dbReference type="Proteomes" id="UP000000254">
    <property type="component" value="Chromosome"/>
</dbReference>
<sequence length="357" mass="41277">MAKSRSYSELLKYVDILEDTSAIIVGENFAIDGFAEKPVRVISHAHYDHIVGLKDSIYYSKQIVATPATHDLIIILGYIGGRELRMLYKNKMVRLNYYEEYIYGKEKLVLVPSHHIIGSAQVLIETNDLRIGYTGDFKLGENTKIMDGLDILIIESTYGDPSYRRPFKNEVEDLLVDIVLDGLEIYGKVVIFGYHGKIQEAMQILRRNGVREPFLMPKRIYEVTRIAEKYGYEIGEYYNMRSLEGREILKSNRYILFEHFNKARHRRLGNNTLYIVLSGWEFDEPIKKLDRYTWLVALSDHADFDELIEYVEKAEPRLVIVDGSRQGNAEALARELNKRGWRSIVLPGPRVLSSSII</sequence>
<protein>
    <recommendedName>
        <fullName evidence="3">Metallo-beta-lactamase domain-containing protein</fullName>
    </recommendedName>
</protein>
<dbReference type="EMBL" id="CP000575">
    <property type="protein sequence ID" value="ABN69584.1"/>
    <property type="molecule type" value="Genomic_DNA"/>
</dbReference>
<proteinExistence type="predicted"/>
<dbReference type="AlphaFoldDB" id="A3DLS4"/>
<dbReference type="PANTHER" id="PTHR11203:SF51">
    <property type="entry name" value="CLEAVAGE AND POLYADENYLATION SPECIFICITY FACTOR"/>
    <property type="match status" value="1"/>
</dbReference>
<feature type="domain" description="Metallo-beta-lactamase" evidence="3">
    <location>
        <begin position="19"/>
        <end position="183"/>
    </location>
</feature>
<keyword evidence="5" id="KW-1185">Reference proteome</keyword>
<dbReference type="KEGG" id="smr:Smar_0475"/>
<dbReference type="OrthoDB" id="40950at2157"/>
<evidence type="ECO:0000259" key="3">
    <source>
        <dbReference type="SMART" id="SM00849"/>
    </source>
</evidence>
<dbReference type="SUPFAM" id="SSF56281">
    <property type="entry name" value="Metallo-hydrolase/oxidoreductase"/>
    <property type="match status" value="1"/>
</dbReference>
<keyword evidence="2" id="KW-0540">Nuclease</keyword>
<organism evidence="4 5">
    <name type="scientific">Staphylothermus marinus (strain ATCC 43588 / DSM 3639 / JCM 9404 / F1)</name>
    <dbReference type="NCBI Taxonomy" id="399550"/>
    <lineage>
        <taxon>Archaea</taxon>
        <taxon>Thermoproteota</taxon>
        <taxon>Thermoprotei</taxon>
        <taxon>Desulfurococcales</taxon>
        <taxon>Desulfurococcaceae</taxon>
        <taxon>Staphylothermus</taxon>
    </lineage>
</organism>
<comment type="cofactor">
    <cofactor evidence="1">
        <name>Zn(2+)</name>
        <dbReference type="ChEBI" id="CHEBI:29105"/>
    </cofactor>
</comment>
<reference evidence="4 5" key="2">
    <citation type="journal article" date="2009" name="Stand. Genomic Sci.">
        <title>Complete genome sequence of Staphylothermus marinus Stetter and Fiala 1986 type strain F1.</title>
        <authorList>
            <person name="Anderson I.J."/>
            <person name="Sun H."/>
            <person name="Lapidus A."/>
            <person name="Copeland A."/>
            <person name="Glavina Del Rio T."/>
            <person name="Tice H."/>
            <person name="Dalin E."/>
            <person name="Lucas S."/>
            <person name="Barry K."/>
            <person name="Land M."/>
            <person name="Richardson P."/>
            <person name="Huber H."/>
            <person name="Kyrpides N.C."/>
        </authorList>
    </citation>
    <scope>NUCLEOTIDE SEQUENCE [LARGE SCALE GENOMIC DNA]</scope>
    <source>
        <strain evidence="5">ATCC 43588 / DSM 3639 / JCM 9404 / F1</strain>
    </source>
</reference>
<dbReference type="InterPro" id="IPR050698">
    <property type="entry name" value="MBL"/>
</dbReference>
<evidence type="ECO:0000256" key="2">
    <source>
        <dbReference type="ARBA" id="ARBA00022722"/>
    </source>
</evidence>
<gene>
    <name evidence="4" type="ordered locus">Smar_0475</name>
</gene>
<dbReference type="PANTHER" id="PTHR11203">
    <property type="entry name" value="CLEAVAGE AND POLYADENYLATION SPECIFICITY FACTOR FAMILY MEMBER"/>
    <property type="match status" value="1"/>
</dbReference>
<evidence type="ECO:0000256" key="1">
    <source>
        <dbReference type="ARBA" id="ARBA00001947"/>
    </source>
</evidence>
<dbReference type="STRING" id="399550.Smar_0475"/>
<evidence type="ECO:0000313" key="5">
    <source>
        <dbReference type="Proteomes" id="UP000000254"/>
    </source>
</evidence>
<keyword evidence="2" id="KW-0378">Hydrolase</keyword>
<evidence type="ECO:0000313" key="4">
    <source>
        <dbReference type="EMBL" id="ABN69584.1"/>
    </source>
</evidence>
<dbReference type="GeneID" id="4907421"/>